<dbReference type="InterPro" id="IPR029063">
    <property type="entry name" value="SAM-dependent_MTases_sf"/>
</dbReference>
<evidence type="ECO:0000259" key="1">
    <source>
        <dbReference type="Pfam" id="PF13847"/>
    </source>
</evidence>
<evidence type="ECO:0000313" key="2">
    <source>
        <dbReference type="EMBL" id="RHA20856.1"/>
    </source>
</evidence>
<dbReference type="Gene3D" id="3.40.50.150">
    <property type="entry name" value="Vaccinia Virus protein VP39"/>
    <property type="match status" value="1"/>
</dbReference>
<gene>
    <name evidence="2" type="ORF">DW944_01420</name>
</gene>
<accession>A0A413RDF0</accession>
<dbReference type="GO" id="GO:0008168">
    <property type="term" value="F:methyltransferase activity"/>
    <property type="evidence" value="ECO:0007669"/>
    <property type="project" value="UniProtKB-KW"/>
</dbReference>
<dbReference type="EMBL" id="QSFD01000001">
    <property type="protein sequence ID" value="RHA20856.1"/>
    <property type="molecule type" value="Genomic_DNA"/>
</dbReference>
<keyword evidence="3" id="KW-1185">Reference proteome</keyword>
<keyword evidence="2" id="KW-0489">Methyltransferase</keyword>
<dbReference type="PANTHER" id="PTHR43861:SF1">
    <property type="entry name" value="TRANS-ACONITATE 2-METHYLTRANSFERASE"/>
    <property type="match status" value="1"/>
</dbReference>
<organism evidence="2 3">
    <name type="scientific">Eubacterium ventriosum</name>
    <dbReference type="NCBI Taxonomy" id="39496"/>
    <lineage>
        <taxon>Bacteria</taxon>
        <taxon>Bacillati</taxon>
        <taxon>Bacillota</taxon>
        <taxon>Clostridia</taxon>
        <taxon>Eubacteriales</taxon>
        <taxon>Eubacteriaceae</taxon>
        <taxon>Eubacterium</taxon>
    </lineage>
</organism>
<keyword evidence="2" id="KW-0808">Transferase</keyword>
<evidence type="ECO:0000313" key="3">
    <source>
        <dbReference type="Proteomes" id="UP000284779"/>
    </source>
</evidence>
<protein>
    <submittedName>
        <fullName evidence="2">Methyltransferase domain-containing protein</fullName>
    </submittedName>
</protein>
<feature type="domain" description="Methyltransferase" evidence="1">
    <location>
        <begin position="52"/>
        <end position="158"/>
    </location>
</feature>
<dbReference type="Proteomes" id="UP000284779">
    <property type="component" value="Unassembled WGS sequence"/>
</dbReference>
<reference evidence="2 3" key="1">
    <citation type="submission" date="2018-08" db="EMBL/GenBank/DDBJ databases">
        <title>A genome reference for cultivated species of the human gut microbiota.</title>
        <authorList>
            <person name="Zou Y."/>
            <person name="Xue W."/>
            <person name="Luo G."/>
        </authorList>
    </citation>
    <scope>NUCLEOTIDE SEQUENCE [LARGE SCALE GENOMIC DNA]</scope>
    <source>
        <strain evidence="2 3">AM44-11BH</strain>
    </source>
</reference>
<dbReference type="GO" id="GO:0032259">
    <property type="term" value="P:methylation"/>
    <property type="evidence" value="ECO:0007669"/>
    <property type="project" value="UniProtKB-KW"/>
</dbReference>
<dbReference type="SUPFAM" id="SSF53335">
    <property type="entry name" value="S-adenosyl-L-methionine-dependent methyltransferases"/>
    <property type="match status" value="1"/>
</dbReference>
<dbReference type="RefSeq" id="WP_117969337.1">
    <property type="nucleotide sequence ID" value="NZ_JAXJZY010000034.1"/>
</dbReference>
<dbReference type="AlphaFoldDB" id="A0A413RDF0"/>
<dbReference type="CDD" id="cd02440">
    <property type="entry name" value="AdoMet_MTases"/>
    <property type="match status" value="1"/>
</dbReference>
<name>A0A413RDF0_9FIRM</name>
<proteinExistence type="predicted"/>
<sequence>MNNQEELIETEYNRAVNLWNETYSECKLVDLKGKPLSVEPMFDICLDIFASKCKKVLDFGCGTGDIIFQCYEFGNTGYGLGVDVSETGINYATKMAKINNYDNLEFKVGNISALDSYEDGSFDGIILSNVLDVMPKNIAAETFSKLTRLIPKGGLMFVKLNPYYEEGYLESFGFKPIANNLFEEDGVLRYREVDTASWKQAFEKYYEIIRYLEFPYPWQEGMNRLFLLQKK</sequence>
<comment type="caution">
    <text evidence="2">The sequence shown here is derived from an EMBL/GenBank/DDBJ whole genome shotgun (WGS) entry which is preliminary data.</text>
</comment>
<dbReference type="Pfam" id="PF13847">
    <property type="entry name" value="Methyltransf_31"/>
    <property type="match status" value="1"/>
</dbReference>
<dbReference type="InterPro" id="IPR025714">
    <property type="entry name" value="Methyltranfer_dom"/>
</dbReference>
<dbReference type="PANTHER" id="PTHR43861">
    <property type="entry name" value="TRANS-ACONITATE 2-METHYLTRANSFERASE-RELATED"/>
    <property type="match status" value="1"/>
</dbReference>